<evidence type="ECO:0000313" key="1">
    <source>
        <dbReference type="EMBL" id="CAH1784679.1"/>
    </source>
</evidence>
<protein>
    <submittedName>
        <fullName evidence="1">Uncharacterized protein</fullName>
    </submittedName>
</protein>
<dbReference type="AlphaFoldDB" id="A0A8J1T5N1"/>
<accession>A0A8J1T5N1</accession>
<gene>
    <name evidence="1" type="ORF">OFUS_LOCUS10833</name>
</gene>
<comment type="caution">
    <text evidence="1">The sequence shown here is derived from an EMBL/GenBank/DDBJ whole genome shotgun (WGS) entry which is preliminary data.</text>
</comment>
<dbReference type="EMBL" id="CAIIXF020000005">
    <property type="protein sequence ID" value="CAH1784679.1"/>
    <property type="molecule type" value="Genomic_DNA"/>
</dbReference>
<keyword evidence="2" id="KW-1185">Reference proteome</keyword>
<organism evidence="1 2">
    <name type="scientific">Owenia fusiformis</name>
    <name type="common">Polychaete worm</name>
    <dbReference type="NCBI Taxonomy" id="6347"/>
    <lineage>
        <taxon>Eukaryota</taxon>
        <taxon>Metazoa</taxon>
        <taxon>Spiralia</taxon>
        <taxon>Lophotrochozoa</taxon>
        <taxon>Annelida</taxon>
        <taxon>Polychaeta</taxon>
        <taxon>Sedentaria</taxon>
        <taxon>Canalipalpata</taxon>
        <taxon>Sabellida</taxon>
        <taxon>Oweniida</taxon>
        <taxon>Oweniidae</taxon>
        <taxon>Owenia</taxon>
    </lineage>
</organism>
<reference evidence="1" key="1">
    <citation type="submission" date="2022-03" db="EMBL/GenBank/DDBJ databases">
        <authorList>
            <person name="Martin C."/>
        </authorList>
    </citation>
    <scope>NUCLEOTIDE SEQUENCE</scope>
</reference>
<proteinExistence type="predicted"/>
<evidence type="ECO:0000313" key="2">
    <source>
        <dbReference type="Proteomes" id="UP000749559"/>
    </source>
</evidence>
<sequence length="226" mass="25878">MADYDAFDADNTEPNQIGSIRDLLNLLTEDHPSGHASMIDVLVVSLMLFYFGPKIAIIAVLYSIFITILQSSDPPTQGQNETFMIQTYEQFMSIDRGPGFIDLLILIVMVWCMGATSSMTAVMFGGLMAWKRIHTNNTAIRMRSVNGEENATIAENVRHFMDMEVVAFTTELRDTLRAWESFRGNTRRIIRQVKRNLTEERNKHKTSEDNETYLTLTVSRRRRLSL</sequence>
<name>A0A8J1T5N1_OWEFU</name>
<dbReference type="Proteomes" id="UP000749559">
    <property type="component" value="Unassembled WGS sequence"/>
</dbReference>